<protein>
    <submittedName>
        <fullName evidence="1">Mitogen-activated protein kinase 14A</fullName>
    </submittedName>
</protein>
<dbReference type="Gene3D" id="3.30.200.20">
    <property type="entry name" value="Phosphorylase Kinase, domain 1"/>
    <property type="match status" value="1"/>
</dbReference>
<keyword evidence="1" id="KW-0808">Transferase</keyword>
<evidence type="ECO:0000313" key="1">
    <source>
        <dbReference type="EMBL" id="TNN46789.1"/>
    </source>
</evidence>
<dbReference type="Proteomes" id="UP000314294">
    <property type="component" value="Unassembled WGS sequence"/>
</dbReference>
<dbReference type="OrthoDB" id="8950274at2759"/>
<name>A0A4Z2FZV4_9TELE</name>
<dbReference type="EMBL" id="SRLO01000773">
    <property type="protein sequence ID" value="TNN46789.1"/>
    <property type="molecule type" value="Genomic_DNA"/>
</dbReference>
<organism evidence="1 2">
    <name type="scientific">Liparis tanakae</name>
    <name type="common">Tanaka's snailfish</name>
    <dbReference type="NCBI Taxonomy" id="230148"/>
    <lineage>
        <taxon>Eukaryota</taxon>
        <taxon>Metazoa</taxon>
        <taxon>Chordata</taxon>
        <taxon>Craniata</taxon>
        <taxon>Vertebrata</taxon>
        <taxon>Euteleostomi</taxon>
        <taxon>Actinopterygii</taxon>
        <taxon>Neopterygii</taxon>
        <taxon>Teleostei</taxon>
        <taxon>Neoteleostei</taxon>
        <taxon>Acanthomorphata</taxon>
        <taxon>Eupercaria</taxon>
        <taxon>Perciformes</taxon>
        <taxon>Cottioidei</taxon>
        <taxon>Cottales</taxon>
        <taxon>Liparidae</taxon>
        <taxon>Liparis</taxon>
    </lineage>
</organism>
<comment type="caution">
    <text evidence="1">The sequence shown here is derived from an EMBL/GenBank/DDBJ whole genome shotgun (WGS) entry which is preliminary data.</text>
</comment>
<dbReference type="AlphaFoldDB" id="A0A4Z2FZV4"/>
<sequence>MTSESALLVQPTAVPRVCPLLVGALPLTWGAEAERQRAMESPVRPGFHRVEVQKTTWDVADRYATLRPIGSGAYGTVW</sequence>
<keyword evidence="1" id="KW-0418">Kinase</keyword>
<dbReference type="GO" id="GO:0016301">
    <property type="term" value="F:kinase activity"/>
    <property type="evidence" value="ECO:0007669"/>
    <property type="project" value="UniProtKB-KW"/>
</dbReference>
<accession>A0A4Z2FZV4</accession>
<reference evidence="1 2" key="1">
    <citation type="submission" date="2019-03" db="EMBL/GenBank/DDBJ databases">
        <title>First draft genome of Liparis tanakae, snailfish: a comprehensive survey of snailfish specific genes.</title>
        <authorList>
            <person name="Kim W."/>
            <person name="Song I."/>
            <person name="Jeong J.-H."/>
            <person name="Kim D."/>
            <person name="Kim S."/>
            <person name="Ryu S."/>
            <person name="Song J.Y."/>
            <person name="Lee S.K."/>
        </authorList>
    </citation>
    <scope>NUCLEOTIDE SEQUENCE [LARGE SCALE GENOMIC DNA]</scope>
    <source>
        <tissue evidence="1">Muscle</tissue>
    </source>
</reference>
<proteinExistence type="predicted"/>
<keyword evidence="2" id="KW-1185">Reference proteome</keyword>
<gene>
    <name evidence="1" type="primary">mapk14a_0</name>
    <name evidence="1" type="ORF">EYF80_043000</name>
</gene>
<evidence type="ECO:0000313" key="2">
    <source>
        <dbReference type="Proteomes" id="UP000314294"/>
    </source>
</evidence>